<dbReference type="SUPFAM" id="SSF54001">
    <property type="entry name" value="Cysteine proteinases"/>
    <property type="match status" value="1"/>
</dbReference>
<evidence type="ECO:0000313" key="7">
    <source>
        <dbReference type="EMBL" id="KAB1633820.1"/>
    </source>
</evidence>
<keyword evidence="2" id="KW-0645">Protease</keyword>
<evidence type="ECO:0000313" key="8">
    <source>
        <dbReference type="Proteomes" id="UP000481339"/>
    </source>
</evidence>
<accession>A0A7C8FY85</accession>
<reference evidence="7 8" key="1">
    <citation type="submission" date="2019-09" db="EMBL/GenBank/DDBJ databases">
        <title>Phylogeny of genus Pseudoclavibacter and closely related genus.</title>
        <authorList>
            <person name="Li Y."/>
        </authorList>
    </citation>
    <scope>NUCLEOTIDE SEQUENCE [LARGE SCALE GENOMIC DNA]</scope>
    <source>
        <strain evidence="7 8">JCM 16921</strain>
    </source>
</reference>
<evidence type="ECO:0000256" key="4">
    <source>
        <dbReference type="ARBA" id="ARBA00022807"/>
    </source>
</evidence>
<dbReference type="PROSITE" id="PS51935">
    <property type="entry name" value="NLPC_P60"/>
    <property type="match status" value="1"/>
</dbReference>
<feature type="region of interest" description="Disordered" evidence="5">
    <location>
        <begin position="1"/>
        <end position="41"/>
    </location>
</feature>
<sequence>MASSADLSAETPKTRVQLTVPDTSAPTTVRTAGSATAAAPAPSGTARAQVVVGSNVVETARQFLGVPYVWGGTTPAGFDCSGLVQYVYGLHGVSLPRTDAAQKAAGTVIDPDQAQPGDLVWHPGHIGIYAGNGMVIHAPRPGKSVEIIPLQYFGAVTFVRI</sequence>
<keyword evidence="8" id="KW-1185">Reference proteome</keyword>
<feature type="compositionally biased region" description="Low complexity" evidence="5">
    <location>
        <begin position="27"/>
        <end position="41"/>
    </location>
</feature>
<dbReference type="EMBL" id="WBKA01000001">
    <property type="protein sequence ID" value="KAB1633820.1"/>
    <property type="molecule type" value="Genomic_DNA"/>
</dbReference>
<evidence type="ECO:0000256" key="3">
    <source>
        <dbReference type="ARBA" id="ARBA00022801"/>
    </source>
</evidence>
<gene>
    <name evidence="7" type="ORF">F8O02_00240</name>
</gene>
<feature type="domain" description="NlpC/P60" evidence="6">
    <location>
        <begin position="50"/>
        <end position="161"/>
    </location>
</feature>
<evidence type="ECO:0000259" key="6">
    <source>
        <dbReference type="PROSITE" id="PS51935"/>
    </source>
</evidence>
<dbReference type="GO" id="GO:0006508">
    <property type="term" value="P:proteolysis"/>
    <property type="evidence" value="ECO:0007669"/>
    <property type="project" value="UniProtKB-KW"/>
</dbReference>
<comment type="caution">
    <text evidence="7">The sequence shown here is derived from an EMBL/GenBank/DDBJ whole genome shotgun (WGS) entry which is preliminary data.</text>
</comment>
<dbReference type="PANTHER" id="PTHR47053">
    <property type="entry name" value="MUREIN DD-ENDOPEPTIDASE MEPH-RELATED"/>
    <property type="match status" value="1"/>
</dbReference>
<proteinExistence type="inferred from homology"/>
<dbReference type="Gene3D" id="3.90.1720.10">
    <property type="entry name" value="endopeptidase domain like (from Nostoc punctiforme)"/>
    <property type="match status" value="1"/>
</dbReference>
<evidence type="ECO:0000256" key="2">
    <source>
        <dbReference type="ARBA" id="ARBA00022670"/>
    </source>
</evidence>
<dbReference type="AlphaFoldDB" id="A0A7C8FY85"/>
<dbReference type="OrthoDB" id="9815778at2"/>
<dbReference type="Pfam" id="PF00877">
    <property type="entry name" value="NLPC_P60"/>
    <property type="match status" value="1"/>
</dbReference>
<dbReference type="PANTHER" id="PTHR47053:SF1">
    <property type="entry name" value="MUREIN DD-ENDOPEPTIDASE MEPH-RELATED"/>
    <property type="match status" value="1"/>
</dbReference>
<comment type="similarity">
    <text evidence="1">Belongs to the peptidase C40 family.</text>
</comment>
<evidence type="ECO:0000256" key="5">
    <source>
        <dbReference type="SAM" id="MobiDB-lite"/>
    </source>
</evidence>
<protein>
    <submittedName>
        <fullName evidence="7">NlpC/P60 family protein</fullName>
    </submittedName>
</protein>
<dbReference type="InterPro" id="IPR038765">
    <property type="entry name" value="Papain-like_cys_pep_sf"/>
</dbReference>
<feature type="compositionally biased region" description="Polar residues" evidence="5">
    <location>
        <begin position="14"/>
        <end position="26"/>
    </location>
</feature>
<dbReference type="Proteomes" id="UP000481339">
    <property type="component" value="Unassembled WGS sequence"/>
</dbReference>
<dbReference type="InterPro" id="IPR000064">
    <property type="entry name" value="NLP_P60_dom"/>
</dbReference>
<name>A0A7C8FY85_9MICO</name>
<keyword evidence="4" id="KW-0788">Thiol protease</keyword>
<keyword evidence="3" id="KW-0378">Hydrolase</keyword>
<evidence type="ECO:0000256" key="1">
    <source>
        <dbReference type="ARBA" id="ARBA00007074"/>
    </source>
</evidence>
<dbReference type="GO" id="GO:0008234">
    <property type="term" value="F:cysteine-type peptidase activity"/>
    <property type="evidence" value="ECO:0007669"/>
    <property type="project" value="UniProtKB-KW"/>
</dbReference>
<organism evidence="7 8">
    <name type="scientific">Pseudoclavibacter caeni</name>
    <dbReference type="NCBI Taxonomy" id="908846"/>
    <lineage>
        <taxon>Bacteria</taxon>
        <taxon>Bacillati</taxon>
        <taxon>Actinomycetota</taxon>
        <taxon>Actinomycetes</taxon>
        <taxon>Micrococcales</taxon>
        <taxon>Microbacteriaceae</taxon>
        <taxon>Pseudoclavibacter</taxon>
    </lineage>
</organism>
<dbReference type="InterPro" id="IPR051202">
    <property type="entry name" value="Peptidase_C40"/>
</dbReference>